<dbReference type="AlphaFoldDB" id="A0A542ZKL8"/>
<dbReference type="RefSeq" id="WP_141788744.1">
    <property type="nucleotide sequence ID" value="NZ_BAAAKX010000007.1"/>
</dbReference>
<keyword evidence="1" id="KW-0732">Signal</keyword>
<feature type="chain" id="PRO_5038729522" evidence="1">
    <location>
        <begin position="22"/>
        <end position="191"/>
    </location>
</feature>
<evidence type="ECO:0000313" key="3">
    <source>
        <dbReference type="Proteomes" id="UP000319514"/>
    </source>
</evidence>
<evidence type="ECO:0000313" key="2">
    <source>
        <dbReference type="EMBL" id="TQL60902.1"/>
    </source>
</evidence>
<comment type="caution">
    <text evidence="2">The sequence shown here is derived from an EMBL/GenBank/DDBJ whole genome shotgun (WGS) entry which is preliminary data.</text>
</comment>
<reference evidence="2 3" key="1">
    <citation type="submission" date="2019-06" db="EMBL/GenBank/DDBJ databases">
        <title>Sequencing the genomes of 1000 actinobacteria strains.</title>
        <authorList>
            <person name="Klenk H.-P."/>
        </authorList>
    </citation>
    <scope>NUCLEOTIDE SEQUENCE [LARGE SCALE GENOMIC DNA]</scope>
    <source>
        <strain evidence="2 3">DSM 18082</strain>
    </source>
</reference>
<accession>A0A542ZKL8</accession>
<proteinExistence type="predicted"/>
<keyword evidence="3" id="KW-1185">Reference proteome</keyword>
<evidence type="ECO:0000256" key="1">
    <source>
        <dbReference type="SAM" id="SignalP"/>
    </source>
</evidence>
<gene>
    <name evidence="2" type="ORF">FB474_2302</name>
</gene>
<name>A0A542ZKL8_9MICO</name>
<feature type="signal peptide" evidence="1">
    <location>
        <begin position="1"/>
        <end position="21"/>
    </location>
</feature>
<protein>
    <submittedName>
        <fullName evidence="2">Putative ribosomally synthesized peptide with SipW-like signal peptide</fullName>
    </submittedName>
</protein>
<dbReference type="Proteomes" id="UP000319514">
    <property type="component" value="Unassembled WGS sequence"/>
</dbReference>
<dbReference type="EMBL" id="VFOQ01000001">
    <property type="protein sequence ID" value="TQL60902.1"/>
    <property type="molecule type" value="Genomic_DNA"/>
</dbReference>
<organism evidence="2 3">
    <name type="scientific">Oryzihumus leptocrescens</name>
    <dbReference type="NCBI Taxonomy" id="297536"/>
    <lineage>
        <taxon>Bacteria</taxon>
        <taxon>Bacillati</taxon>
        <taxon>Actinomycetota</taxon>
        <taxon>Actinomycetes</taxon>
        <taxon>Micrococcales</taxon>
        <taxon>Intrasporangiaceae</taxon>
        <taxon>Oryzihumus</taxon>
    </lineage>
</organism>
<sequence length="191" mass="18960">MTTRKLAMAGALGLASLGLIGAGAGATFTDAVNVQQKITAGTIDMQLTSPNSTVSFSSDRKTATFADLGPTASTFTSGAVATTITNHGTVTANAIQLSASHVLGTDAHSAALASELCVKIVSSNQVAYDGTLSGLESHPLQLRGPVPPGGTDSFTTEFYAGGAHAAPGCTSLDNAAEGGVVTPTVTVSYQG</sequence>